<dbReference type="EMBL" id="QVID01000001">
    <property type="protein sequence ID" value="RFN58681.1"/>
    <property type="molecule type" value="Genomic_DNA"/>
</dbReference>
<dbReference type="OrthoDB" id="1274006at2"/>
<name>A0A3E1Q969_9FLAO</name>
<dbReference type="AlphaFoldDB" id="A0A3E1Q969"/>
<feature type="signal peptide" evidence="1">
    <location>
        <begin position="1"/>
        <end position="19"/>
    </location>
</feature>
<evidence type="ECO:0000313" key="2">
    <source>
        <dbReference type="EMBL" id="RFN58681.1"/>
    </source>
</evidence>
<reference evidence="2 3" key="1">
    <citation type="journal article" date="2007" name="Int. J. Syst. Evol. Microbiol.">
        <title>Marixanthomonas ophiurae gen. nov., sp. nov., a marine bacterium of the family Flavobacteriaceae isolated from a deep-sea brittle star.</title>
        <authorList>
            <person name="Romanenko L.A."/>
            <person name="Uchino M."/>
            <person name="Frolova G.M."/>
            <person name="Mikhailov V.V."/>
        </authorList>
    </citation>
    <scope>NUCLEOTIDE SEQUENCE [LARGE SCALE GENOMIC DNA]</scope>
    <source>
        <strain evidence="2 3">KMM 3046</strain>
    </source>
</reference>
<organism evidence="2 3">
    <name type="scientific">Marixanthomonas ophiurae</name>
    <dbReference type="NCBI Taxonomy" id="387659"/>
    <lineage>
        <taxon>Bacteria</taxon>
        <taxon>Pseudomonadati</taxon>
        <taxon>Bacteroidota</taxon>
        <taxon>Flavobacteriia</taxon>
        <taxon>Flavobacteriales</taxon>
        <taxon>Flavobacteriaceae</taxon>
        <taxon>Marixanthomonas</taxon>
    </lineage>
</organism>
<gene>
    <name evidence="2" type="ORF">DZ858_00960</name>
</gene>
<evidence type="ECO:0000256" key="1">
    <source>
        <dbReference type="SAM" id="SignalP"/>
    </source>
</evidence>
<proteinExistence type="predicted"/>
<evidence type="ECO:0000313" key="3">
    <source>
        <dbReference type="Proteomes" id="UP000261082"/>
    </source>
</evidence>
<keyword evidence="1" id="KW-0732">Signal</keyword>
<keyword evidence="3" id="KW-1185">Reference proteome</keyword>
<sequence>MTKKIILTLFLFASISSYAQKTLNDYSFIIVPEQFDFLEGKDKYKLSSLTEFLFNKHGFNAFLASKAPNVKRCNGLYADIKEDNSFFRTKLIITIKDCNENIVYTSNEGVSKFKEYKKAYQDATRKAFESIEALNIQQKDIEILQAEEINEAENVTETITRKQPIVNNTALGNLPNAKFSNYKKDGKSYLLRKTDKGYSLYEESSEAENGLQLVGALIKTDSEVKFTNLNGETYDVYFDEDKNLSIFKGEEVILYNLVR</sequence>
<dbReference type="Proteomes" id="UP000261082">
    <property type="component" value="Unassembled WGS sequence"/>
</dbReference>
<comment type="caution">
    <text evidence="2">The sequence shown here is derived from an EMBL/GenBank/DDBJ whole genome shotgun (WGS) entry which is preliminary data.</text>
</comment>
<protein>
    <submittedName>
        <fullName evidence="2">Uncharacterized protein</fullName>
    </submittedName>
</protein>
<dbReference type="RefSeq" id="WP_117157705.1">
    <property type="nucleotide sequence ID" value="NZ_QVID01000001.1"/>
</dbReference>
<feature type="chain" id="PRO_5017754783" evidence="1">
    <location>
        <begin position="20"/>
        <end position="259"/>
    </location>
</feature>
<accession>A0A3E1Q969</accession>